<reference evidence="2 3" key="1">
    <citation type="journal article" date="2023" name="Plants (Basel)">
        <title>Bridging the Gap: Combining Genomics and Transcriptomics Approaches to Understand Stylosanthes scabra, an Orphan Legume from the Brazilian Caatinga.</title>
        <authorList>
            <person name="Ferreira-Neto J.R.C."/>
            <person name="da Silva M.D."/>
            <person name="Binneck E."/>
            <person name="de Melo N.F."/>
            <person name="da Silva R.H."/>
            <person name="de Melo A.L.T.M."/>
            <person name="Pandolfi V."/>
            <person name="Bustamante F.O."/>
            <person name="Brasileiro-Vidal A.C."/>
            <person name="Benko-Iseppon A.M."/>
        </authorList>
    </citation>
    <scope>NUCLEOTIDE SEQUENCE [LARGE SCALE GENOMIC DNA]</scope>
    <source>
        <tissue evidence="2">Leaves</tissue>
    </source>
</reference>
<dbReference type="Proteomes" id="UP001341840">
    <property type="component" value="Unassembled WGS sequence"/>
</dbReference>
<gene>
    <name evidence="2" type="ORF">PIB30_084537</name>
</gene>
<feature type="region of interest" description="Disordered" evidence="1">
    <location>
        <begin position="25"/>
        <end position="51"/>
    </location>
</feature>
<feature type="compositionally biased region" description="Acidic residues" evidence="1">
    <location>
        <begin position="27"/>
        <end position="51"/>
    </location>
</feature>
<sequence length="168" mass="19238">MVHNENDEEEEEEDDDDWLYELLAELAEADDSEDEEVEEEPEKEVDDEVVEEDTKGETFFIATIFCGNEVKETEIPVKCEDPGPCLKSKEVFTTADASIVLVAGIAENVMVNMGKLTIPADFHRLGRKVLIIFKLALRKSPSIEEEEKESPFELGEEERKEEEEARRR</sequence>
<dbReference type="EMBL" id="JASCZI010243030">
    <property type="protein sequence ID" value="MED6212556.1"/>
    <property type="molecule type" value="Genomic_DNA"/>
</dbReference>
<accession>A0ABU6YRT5</accession>
<proteinExistence type="predicted"/>
<organism evidence="2 3">
    <name type="scientific">Stylosanthes scabra</name>
    <dbReference type="NCBI Taxonomy" id="79078"/>
    <lineage>
        <taxon>Eukaryota</taxon>
        <taxon>Viridiplantae</taxon>
        <taxon>Streptophyta</taxon>
        <taxon>Embryophyta</taxon>
        <taxon>Tracheophyta</taxon>
        <taxon>Spermatophyta</taxon>
        <taxon>Magnoliopsida</taxon>
        <taxon>eudicotyledons</taxon>
        <taxon>Gunneridae</taxon>
        <taxon>Pentapetalae</taxon>
        <taxon>rosids</taxon>
        <taxon>fabids</taxon>
        <taxon>Fabales</taxon>
        <taxon>Fabaceae</taxon>
        <taxon>Papilionoideae</taxon>
        <taxon>50 kb inversion clade</taxon>
        <taxon>dalbergioids sensu lato</taxon>
        <taxon>Dalbergieae</taxon>
        <taxon>Pterocarpus clade</taxon>
        <taxon>Stylosanthes</taxon>
    </lineage>
</organism>
<evidence type="ECO:0000256" key="1">
    <source>
        <dbReference type="SAM" id="MobiDB-lite"/>
    </source>
</evidence>
<evidence type="ECO:0000313" key="2">
    <source>
        <dbReference type="EMBL" id="MED6212556.1"/>
    </source>
</evidence>
<protein>
    <submittedName>
        <fullName evidence="2">Uncharacterized protein</fullName>
    </submittedName>
</protein>
<evidence type="ECO:0000313" key="3">
    <source>
        <dbReference type="Proteomes" id="UP001341840"/>
    </source>
</evidence>
<comment type="caution">
    <text evidence="2">The sequence shown here is derived from an EMBL/GenBank/DDBJ whole genome shotgun (WGS) entry which is preliminary data.</text>
</comment>
<name>A0ABU6YRT5_9FABA</name>
<feature type="compositionally biased region" description="Acidic residues" evidence="1">
    <location>
        <begin position="143"/>
        <end position="161"/>
    </location>
</feature>
<keyword evidence="3" id="KW-1185">Reference proteome</keyword>
<feature type="region of interest" description="Disordered" evidence="1">
    <location>
        <begin position="141"/>
        <end position="168"/>
    </location>
</feature>